<sequence>MASNGQTNGTVSDDHRKLFAGGLSWETTETQLKEYFGKYGEIESINLKTDPNTGKSRGFAFIVFNSADAIDAVVNAGEHTINNKKIDAKKAKAKQGKLFVGGLTAELTDDDIKNHFGQFGSIVQVELPFDKVKNQRKAFCFITYESEQTVNDILKNPKQTIKDKEVDVKKATPKPDQGRGGFGGFGGRGGARGRSRGGYGNQNWNQGYGGYGGYDQAYGGGYDAYGGGYGGYGYDNYGGGYQTGGNQRGGGRGRNQRHQPY</sequence>
<feature type="domain" description="RRM" evidence="6">
    <location>
        <begin position="16"/>
        <end position="98"/>
    </location>
</feature>
<dbReference type="EMBL" id="OV121133">
    <property type="protein sequence ID" value="CAH0551120.1"/>
    <property type="molecule type" value="Genomic_DNA"/>
</dbReference>
<dbReference type="InterPro" id="IPR012677">
    <property type="entry name" value="Nucleotide-bd_a/b_plait_sf"/>
</dbReference>
<evidence type="ECO:0000256" key="4">
    <source>
        <dbReference type="PROSITE-ProRule" id="PRU00176"/>
    </source>
</evidence>
<reference evidence="7" key="1">
    <citation type="submission" date="2021-12" db="EMBL/GenBank/DDBJ databases">
        <authorList>
            <person name="King R."/>
        </authorList>
    </citation>
    <scope>NUCLEOTIDE SEQUENCE</scope>
</reference>
<feature type="domain" description="RRM" evidence="6">
    <location>
        <begin position="96"/>
        <end position="173"/>
    </location>
</feature>
<proteinExistence type="predicted"/>
<evidence type="ECO:0000256" key="1">
    <source>
        <dbReference type="ARBA" id="ARBA00004123"/>
    </source>
</evidence>
<dbReference type="PANTHER" id="PTHR48033:SF10">
    <property type="entry name" value="RNA-BINDING PROTEIN SQUID"/>
    <property type="match status" value="1"/>
</dbReference>
<keyword evidence="8" id="KW-1185">Reference proteome</keyword>
<keyword evidence="3" id="KW-0539">Nucleus</keyword>
<evidence type="ECO:0000313" key="8">
    <source>
        <dbReference type="Proteomes" id="UP001154078"/>
    </source>
</evidence>
<dbReference type="Proteomes" id="UP001154078">
    <property type="component" value="Chromosome 2"/>
</dbReference>
<dbReference type="SMART" id="SM00360">
    <property type="entry name" value="RRM"/>
    <property type="match status" value="2"/>
</dbReference>
<dbReference type="InterPro" id="IPR035979">
    <property type="entry name" value="RBD_domain_sf"/>
</dbReference>
<dbReference type="GO" id="GO:0005654">
    <property type="term" value="C:nucleoplasm"/>
    <property type="evidence" value="ECO:0007669"/>
    <property type="project" value="TreeGrafter"/>
</dbReference>
<dbReference type="Pfam" id="PF00076">
    <property type="entry name" value="RRM_1"/>
    <property type="match status" value="2"/>
</dbReference>
<name>A0A9P0AYX8_BRAAE</name>
<comment type="subcellular location">
    <subcellularLocation>
        <location evidence="1">Nucleus</location>
    </subcellularLocation>
</comment>
<organism evidence="7 8">
    <name type="scientific">Brassicogethes aeneus</name>
    <name type="common">Rape pollen beetle</name>
    <name type="synonym">Meligethes aeneus</name>
    <dbReference type="NCBI Taxonomy" id="1431903"/>
    <lineage>
        <taxon>Eukaryota</taxon>
        <taxon>Metazoa</taxon>
        <taxon>Ecdysozoa</taxon>
        <taxon>Arthropoda</taxon>
        <taxon>Hexapoda</taxon>
        <taxon>Insecta</taxon>
        <taxon>Pterygota</taxon>
        <taxon>Neoptera</taxon>
        <taxon>Endopterygota</taxon>
        <taxon>Coleoptera</taxon>
        <taxon>Polyphaga</taxon>
        <taxon>Cucujiformia</taxon>
        <taxon>Nitidulidae</taxon>
        <taxon>Meligethinae</taxon>
        <taxon>Brassicogethes</taxon>
    </lineage>
</organism>
<dbReference type="InterPro" id="IPR000504">
    <property type="entry name" value="RRM_dom"/>
</dbReference>
<dbReference type="OrthoDB" id="1875751at2759"/>
<dbReference type="AlphaFoldDB" id="A0A9P0AYX8"/>
<dbReference type="Gene3D" id="3.30.70.330">
    <property type="match status" value="2"/>
</dbReference>
<dbReference type="PANTHER" id="PTHR48033">
    <property type="entry name" value="RNA-BINDING (RRM/RBD/RNP MOTIFS) FAMILY PROTEIN"/>
    <property type="match status" value="1"/>
</dbReference>
<evidence type="ECO:0000259" key="6">
    <source>
        <dbReference type="PROSITE" id="PS50102"/>
    </source>
</evidence>
<evidence type="ECO:0000256" key="3">
    <source>
        <dbReference type="ARBA" id="ARBA00023242"/>
    </source>
</evidence>
<dbReference type="SUPFAM" id="SSF54928">
    <property type="entry name" value="RNA-binding domain, RBD"/>
    <property type="match status" value="2"/>
</dbReference>
<gene>
    <name evidence="7" type="ORF">MELIAE_LOCUS3799</name>
</gene>
<dbReference type="GO" id="GO:0000785">
    <property type="term" value="C:chromatin"/>
    <property type="evidence" value="ECO:0007669"/>
    <property type="project" value="TreeGrafter"/>
</dbReference>
<feature type="region of interest" description="Disordered" evidence="5">
    <location>
        <begin position="237"/>
        <end position="261"/>
    </location>
</feature>
<evidence type="ECO:0000313" key="7">
    <source>
        <dbReference type="EMBL" id="CAH0551120.1"/>
    </source>
</evidence>
<accession>A0A9P0AYX8</accession>
<feature type="region of interest" description="Disordered" evidence="5">
    <location>
        <begin position="167"/>
        <end position="202"/>
    </location>
</feature>
<keyword evidence="2 4" id="KW-0694">RNA-binding</keyword>
<evidence type="ECO:0000256" key="2">
    <source>
        <dbReference type="ARBA" id="ARBA00022884"/>
    </source>
</evidence>
<evidence type="ECO:0000256" key="5">
    <source>
        <dbReference type="SAM" id="MobiDB-lite"/>
    </source>
</evidence>
<dbReference type="GO" id="GO:0010468">
    <property type="term" value="P:regulation of gene expression"/>
    <property type="evidence" value="ECO:0007669"/>
    <property type="project" value="TreeGrafter"/>
</dbReference>
<feature type="compositionally biased region" description="Gly residues" evidence="5">
    <location>
        <begin position="237"/>
        <end position="253"/>
    </location>
</feature>
<dbReference type="GO" id="GO:0003723">
    <property type="term" value="F:RNA binding"/>
    <property type="evidence" value="ECO:0007669"/>
    <property type="project" value="UniProtKB-UniRule"/>
</dbReference>
<dbReference type="PROSITE" id="PS50102">
    <property type="entry name" value="RRM"/>
    <property type="match status" value="2"/>
</dbReference>
<protein>
    <recommendedName>
        <fullName evidence="6">RRM domain-containing protein</fullName>
    </recommendedName>
</protein>
<feature type="compositionally biased region" description="Gly residues" evidence="5">
    <location>
        <begin position="178"/>
        <end position="200"/>
    </location>
</feature>